<keyword evidence="1" id="KW-0472">Membrane</keyword>
<evidence type="ECO:0000313" key="4">
    <source>
        <dbReference type="Proteomes" id="UP000184603"/>
    </source>
</evidence>
<reference evidence="3 4" key="1">
    <citation type="submission" date="2016-12" db="EMBL/GenBank/DDBJ databases">
        <authorList>
            <person name="Song W.-J."/>
            <person name="Kurnit D.M."/>
        </authorList>
    </citation>
    <scope>NUCLEOTIDE SEQUENCE [LARGE SCALE GENOMIC DNA]</scope>
    <source>
        <strain evidence="3 4">DSM 18488</strain>
    </source>
</reference>
<keyword evidence="1" id="KW-1133">Transmembrane helix</keyword>
<organism evidence="3 4">
    <name type="scientific">Desulfopila aestuarii DSM 18488</name>
    <dbReference type="NCBI Taxonomy" id="1121416"/>
    <lineage>
        <taxon>Bacteria</taxon>
        <taxon>Pseudomonadati</taxon>
        <taxon>Thermodesulfobacteriota</taxon>
        <taxon>Desulfobulbia</taxon>
        <taxon>Desulfobulbales</taxon>
        <taxon>Desulfocapsaceae</taxon>
        <taxon>Desulfopila</taxon>
    </lineage>
</organism>
<dbReference type="RefSeq" id="WP_073617364.1">
    <property type="nucleotide sequence ID" value="NZ_FRFE01000089.1"/>
</dbReference>
<feature type="domain" description="SHOCT" evidence="2">
    <location>
        <begin position="62"/>
        <end position="87"/>
    </location>
</feature>
<accession>A0A1M7YMS0</accession>
<proteinExistence type="predicted"/>
<sequence length="90" mass="10299">MWGQHSSNWGSNFCNFGSLFGHGPFFIGWLFPLLFWGIILFVLFSIVKSLFTGNRRSQNDSALETLRNRFASGEISESEFMAQKTVLSRK</sequence>
<dbReference type="EMBL" id="FRFE01000089">
    <property type="protein sequence ID" value="SHO53900.1"/>
    <property type="molecule type" value="Genomic_DNA"/>
</dbReference>
<protein>
    <submittedName>
        <fullName evidence="3">Uncharacterized membrane protein</fullName>
    </submittedName>
</protein>
<feature type="transmembrane region" description="Helical" evidence="1">
    <location>
        <begin position="26"/>
        <end position="47"/>
    </location>
</feature>
<dbReference type="Pfam" id="PF09851">
    <property type="entry name" value="SHOCT"/>
    <property type="match status" value="1"/>
</dbReference>
<keyword evidence="4" id="KW-1185">Reference proteome</keyword>
<name>A0A1M7YMS0_9BACT</name>
<evidence type="ECO:0000256" key="1">
    <source>
        <dbReference type="SAM" id="Phobius"/>
    </source>
</evidence>
<dbReference type="Proteomes" id="UP000184603">
    <property type="component" value="Unassembled WGS sequence"/>
</dbReference>
<keyword evidence="1" id="KW-0812">Transmembrane</keyword>
<evidence type="ECO:0000313" key="3">
    <source>
        <dbReference type="EMBL" id="SHO53900.1"/>
    </source>
</evidence>
<dbReference type="OrthoDB" id="5432397at2"/>
<evidence type="ECO:0000259" key="2">
    <source>
        <dbReference type="Pfam" id="PF09851"/>
    </source>
</evidence>
<gene>
    <name evidence="3" type="ORF">SAMN02745220_05355</name>
</gene>
<dbReference type="AlphaFoldDB" id="A0A1M7YMS0"/>
<dbReference type="InterPro" id="IPR018649">
    <property type="entry name" value="SHOCT"/>
</dbReference>